<gene>
    <name evidence="1" type="ORF">AWW66_03340</name>
</gene>
<dbReference type="OrthoDB" id="4337094at2"/>
<organism evidence="1 2">
    <name type="scientific">Micromonospora rosaria</name>
    <dbReference type="NCBI Taxonomy" id="47874"/>
    <lineage>
        <taxon>Bacteria</taxon>
        <taxon>Bacillati</taxon>
        <taxon>Actinomycetota</taxon>
        <taxon>Actinomycetes</taxon>
        <taxon>Micromonosporales</taxon>
        <taxon>Micromonosporaceae</taxon>
        <taxon>Micromonospora</taxon>
    </lineage>
</organism>
<dbReference type="EMBL" id="LRQV01000006">
    <property type="protein sequence ID" value="KXK63361.1"/>
    <property type="molecule type" value="Genomic_DNA"/>
</dbReference>
<evidence type="ECO:0000313" key="2">
    <source>
        <dbReference type="Proteomes" id="UP000070620"/>
    </source>
</evidence>
<protein>
    <submittedName>
        <fullName evidence="1">Uncharacterized protein</fullName>
    </submittedName>
</protein>
<dbReference type="RefSeq" id="WP_067359812.1">
    <property type="nucleotide sequence ID" value="NZ_JBIUBN010000003.1"/>
</dbReference>
<accession>A0A136PY03</accession>
<comment type="caution">
    <text evidence="1">The sequence shown here is derived from an EMBL/GenBank/DDBJ whole genome shotgun (WGS) entry which is preliminary data.</text>
</comment>
<reference evidence="1 2" key="1">
    <citation type="submission" date="2016-01" db="EMBL/GenBank/DDBJ databases">
        <title>Whole genome sequence and analysis of Micromonospora rosaria DSM 803, which can produce antibacterial substance rosamicin.</title>
        <authorList>
            <person name="Yang H."/>
            <person name="He X."/>
            <person name="Zhu D."/>
        </authorList>
    </citation>
    <scope>NUCLEOTIDE SEQUENCE [LARGE SCALE GENOMIC DNA]</scope>
    <source>
        <strain evidence="1 2">DSM 803</strain>
    </source>
</reference>
<sequence length="160" mass="16609">MTEGLAAEVAGWLQANGVDPESVPEDAPPPTIAGGLLTVTTYAVTESGDMHVDPATGRPTLTSVTGPLEVWPSPAVAAWLAGEELPGTVDAELLVVEPGDTLLIRVDPDTPLETVRAMKADLDAWVVEHLPDVRVVVIACDQLGVYRPSRPAEEPGASGG</sequence>
<dbReference type="AlphaFoldDB" id="A0A136PY03"/>
<name>A0A136PY03_9ACTN</name>
<evidence type="ECO:0000313" key="1">
    <source>
        <dbReference type="EMBL" id="KXK63361.1"/>
    </source>
</evidence>
<proteinExistence type="predicted"/>
<dbReference type="Proteomes" id="UP000070620">
    <property type="component" value="Unassembled WGS sequence"/>
</dbReference>
<keyword evidence="2" id="KW-1185">Reference proteome</keyword>